<evidence type="ECO:0000313" key="11">
    <source>
        <dbReference type="EMBL" id="OPG15051.1"/>
    </source>
</evidence>
<dbReference type="GO" id="GO:0000271">
    <property type="term" value="P:polysaccharide biosynthetic process"/>
    <property type="evidence" value="ECO:0007669"/>
    <property type="project" value="InterPro"/>
</dbReference>
<dbReference type="GO" id="GO:0016020">
    <property type="term" value="C:membrane"/>
    <property type="evidence" value="ECO:0007669"/>
    <property type="project" value="UniProtKB-SubCell"/>
</dbReference>
<accession>A0A1V4EQ67</accession>
<sequence length="378" mass="42782">MEVSQVTLSIIVPTYNELDNPKRLINEIMRYLPDGTFEVIFVDDSSDERSIEWLNALCKTYPFVRLFHRVQERGLGSAVVRGLELACGEWIAVMDADLQHPASVLPEMMRALSAGYDVVIPSRFVPGGSDGGLSLPRKWISFTARLIGRLALKRLRKVSDPTSGFFMMKRAVIEGVALRPVGWKILIEILARGSYTLILEIPYTFEARAFCESKMSLYEQWNYLRHLGRLILDSPEERRVYLFALVGASGVFVNELFYDVLIHLQVALWIAGMLSGFIAMVTNFVLNDRLTWVDARAGQAHRRFLKYVITSLIGIAISTVVLSFLAYGERVNSLYANGAGIAVATVWNFYINNFWTWRKKHRVVDIVISSVGTSTEIR</sequence>
<feature type="domain" description="GtrA/DPMS transmembrane" evidence="10">
    <location>
        <begin position="243"/>
        <end position="357"/>
    </location>
</feature>
<dbReference type="CDD" id="cd06442">
    <property type="entry name" value="DPM1_like"/>
    <property type="match status" value="1"/>
</dbReference>
<evidence type="ECO:0000256" key="2">
    <source>
        <dbReference type="ARBA" id="ARBA00006739"/>
    </source>
</evidence>
<evidence type="ECO:0008006" key="13">
    <source>
        <dbReference type="Google" id="ProtNLM"/>
    </source>
</evidence>
<dbReference type="EMBL" id="MWPS01000046">
    <property type="protein sequence ID" value="OPG15051.1"/>
    <property type="molecule type" value="Genomic_DNA"/>
</dbReference>
<evidence type="ECO:0000256" key="8">
    <source>
        <dbReference type="SAM" id="Phobius"/>
    </source>
</evidence>
<keyword evidence="6 8" id="KW-1133">Transmembrane helix</keyword>
<evidence type="ECO:0000256" key="5">
    <source>
        <dbReference type="ARBA" id="ARBA00022692"/>
    </source>
</evidence>
<feature type="transmembrane region" description="Helical" evidence="8">
    <location>
        <begin position="240"/>
        <end position="258"/>
    </location>
</feature>
<dbReference type="Gene3D" id="3.90.550.10">
    <property type="entry name" value="Spore Coat Polysaccharide Biosynthesis Protein SpsA, Chain A"/>
    <property type="match status" value="1"/>
</dbReference>
<protein>
    <recommendedName>
        <fullName evidence="13">Dolichyl-phosphate beta-D-mannosyltransferase</fullName>
    </recommendedName>
</protein>
<dbReference type="PANTHER" id="PTHR43398:SF1">
    <property type="entry name" value="DOLICHOL-PHOSPHATE MANNOSYLTRANSFERASE SUBUNIT 1"/>
    <property type="match status" value="1"/>
</dbReference>
<dbReference type="AlphaFoldDB" id="A0A1V4EQ67"/>
<dbReference type="Pfam" id="PF04138">
    <property type="entry name" value="GtrA_DPMS_TM"/>
    <property type="match status" value="1"/>
</dbReference>
<feature type="transmembrane region" description="Helical" evidence="8">
    <location>
        <begin position="334"/>
        <end position="351"/>
    </location>
</feature>
<dbReference type="Pfam" id="PF00535">
    <property type="entry name" value="Glycos_transf_2"/>
    <property type="match status" value="1"/>
</dbReference>
<evidence type="ECO:0000259" key="9">
    <source>
        <dbReference type="Pfam" id="PF00535"/>
    </source>
</evidence>
<reference evidence="11 12" key="1">
    <citation type="submission" date="2017-02" db="EMBL/GenBank/DDBJ databases">
        <title>Draft genome of Acidibacillus ferrooxidans Huett2.</title>
        <authorList>
            <person name="Schopf S."/>
        </authorList>
    </citation>
    <scope>NUCLEOTIDE SEQUENCE [LARGE SCALE GENOMIC DNA]</scope>
    <source>
        <strain evidence="11 12">Huett2</strain>
    </source>
</reference>
<proteinExistence type="inferred from homology"/>
<gene>
    <name evidence="11" type="ORF">B2M26_14085</name>
</gene>
<evidence type="ECO:0000256" key="4">
    <source>
        <dbReference type="ARBA" id="ARBA00022679"/>
    </source>
</evidence>
<evidence type="ECO:0000256" key="7">
    <source>
        <dbReference type="ARBA" id="ARBA00023136"/>
    </source>
</evidence>
<dbReference type="PANTHER" id="PTHR43398">
    <property type="entry name" value="DOLICHOL-PHOSPHATE MANNOSYLTRANSFERASE SUBUNIT 1"/>
    <property type="match status" value="1"/>
</dbReference>
<dbReference type="SUPFAM" id="SSF53448">
    <property type="entry name" value="Nucleotide-diphospho-sugar transferases"/>
    <property type="match status" value="1"/>
</dbReference>
<feature type="transmembrane region" description="Helical" evidence="8">
    <location>
        <begin position="307"/>
        <end position="328"/>
    </location>
</feature>
<name>A0A1V4EQ67_9BACL</name>
<evidence type="ECO:0000256" key="3">
    <source>
        <dbReference type="ARBA" id="ARBA00022676"/>
    </source>
</evidence>
<keyword evidence="5 8" id="KW-0812">Transmembrane</keyword>
<dbReference type="GO" id="GO:0035269">
    <property type="term" value="P:protein O-linked glycosylation via mannose"/>
    <property type="evidence" value="ECO:0007669"/>
    <property type="project" value="TreeGrafter"/>
</dbReference>
<dbReference type="InterPro" id="IPR039528">
    <property type="entry name" value="DPM1-like"/>
</dbReference>
<comment type="similarity">
    <text evidence="2">Belongs to the glycosyltransferase 2 family.</text>
</comment>
<organism evidence="11 12">
    <name type="scientific">Ferroacidibacillus organovorans</name>
    <dbReference type="NCBI Taxonomy" id="1765683"/>
    <lineage>
        <taxon>Bacteria</taxon>
        <taxon>Bacillati</taxon>
        <taxon>Bacillota</taxon>
        <taxon>Bacilli</taxon>
        <taxon>Bacillales</taxon>
        <taxon>Alicyclobacillaceae</taxon>
        <taxon>Ferroacidibacillus</taxon>
    </lineage>
</organism>
<keyword evidence="4" id="KW-0808">Transferase</keyword>
<keyword evidence="12" id="KW-1185">Reference proteome</keyword>
<keyword evidence="7 8" id="KW-0472">Membrane</keyword>
<dbReference type="GO" id="GO:0004582">
    <property type="term" value="F:dolichyl-phosphate beta-D-mannosyltransferase activity"/>
    <property type="evidence" value="ECO:0007669"/>
    <property type="project" value="InterPro"/>
</dbReference>
<dbReference type="InterPro" id="IPR001173">
    <property type="entry name" value="Glyco_trans_2-like"/>
</dbReference>
<keyword evidence="3" id="KW-0328">Glycosyltransferase</keyword>
<evidence type="ECO:0000256" key="1">
    <source>
        <dbReference type="ARBA" id="ARBA00004141"/>
    </source>
</evidence>
<feature type="transmembrane region" description="Helical" evidence="8">
    <location>
        <begin position="264"/>
        <end position="286"/>
    </location>
</feature>
<dbReference type="GO" id="GO:0006488">
    <property type="term" value="P:dolichol-linked oligosaccharide biosynthetic process"/>
    <property type="evidence" value="ECO:0007669"/>
    <property type="project" value="TreeGrafter"/>
</dbReference>
<dbReference type="InterPro" id="IPR029044">
    <property type="entry name" value="Nucleotide-diphossugar_trans"/>
</dbReference>
<comment type="subcellular location">
    <subcellularLocation>
        <location evidence="1">Membrane</location>
        <topology evidence="1">Multi-pass membrane protein</topology>
    </subcellularLocation>
</comment>
<dbReference type="GO" id="GO:0006506">
    <property type="term" value="P:GPI anchor biosynthetic process"/>
    <property type="evidence" value="ECO:0007669"/>
    <property type="project" value="TreeGrafter"/>
</dbReference>
<dbReference type="InterPro" id="IPR007267">
    <property type="entry name" value="GtrA_DPMS_TM"/>
</dbReference>
<evidence type="ECO:0000313" key="12">
    <source>
        <dbReference type="Proteomes" id="UP000190229"/>
    </source>
</evidence>
<comment type="caution">
    <text evidence="11">The sequence shown here is derived from an EMBL/GenBank/DDBJ whole genome shotgun (WGS) entry which is preliminary data.</text>
</comment>
<evidence type="ECO:0000259" key="10">
    <source>
        <dbReference type="Pfam" id="PF04138"/>
    </source>
</evidence>
<dbReference type="Proteomes" id="UP000190229">
    <property type="component" value="Unassembled WGS sequence"/>
</dbReference>
<evidence type="ECO:0000256" key="6">
    <source>
        <dbReference type="ARBA" id="ARBA00022989"/>
    </source>
</evidence>
<feature type="domain" description="Glycosyltransferase 2-like" evidence="9">
    <location>
        <begin position="9"/>
        <end position="174"/>
    </location>
</feature>